<organism evidence="3 4">
    <name type="scientific">Arachis hypogaea</name>
    <name type="common">Peanut</name>
    <dbReference type="NCBI Taxonomy" id="3818"/>
    <lineage>
        <taxon>Eukaryota</taxon>
        <taxon>Viridiplantae</taxon>
        <taxon>Streptophyta</taxon>
        <taxon>Embryophyta</taxon>
        <taxon>Tracheophyta</taxon>
        <taxon>Spermatophyta</taxon>
        <taxon>Magnoliopsida</taxon>
        <taxon>eudicotyledons</taxon>
        <taxon>Gunneridae</taxon>
        <taxon>Pentapetalae</taxon>
        <taxon>rosids</taxon>
        <taxon>fabids</taxon>
        <taxon>Fabales</taxon>
        <taxon>Fabaceae</taxon>
        <taxon>Papilionoideae</taxon>
        <taxon>50 kb inversion clade</taxon>
        <taxon>dalbergioids sensu lato</taxon>
        <taxon>Dalbergieae</taxon>
        <taxon>Pterocarpus clade</taxon>
        <taxon>Arachis</taxon>
    </lineage>
</organism>
<sequence length="520" mass="59074">MERRQPENLNHLAITNSCQRKQTAMEGTYREPSLFSQTVTEPNSNFMMQQQKLEEETQKLVALKKAYADVILNTGKEAAVRVMASEWRIHGFRHELEWTKEEGLRMMLRLKHMLDAKTAEAERASINQQRKIEELEAQLNEAEDVITDLRIELKQVYNELEKTKISQIQSFDEQNINRAPSVEEDAQPETSVSSPNQDQDHITNCNVKTISPTLKPVDDNCNNLPKQSEQLCIPNLEDFYARKPDFASIIMRSKKSELCKNGCTQRVCALEGNMLDEKLLSREEHNQHICLKKRLSAPCTGAKKMEMKKHVKFHKSRTRKRFSYCRSCFHSSCRIHLGEKCKSSKGACSLPSIKLCAICKLKRNKRCGHVRIRSSASAHCKPSLVLKQPSYDEYVARMMPTPPLTNVGPVHESASVKENLQAVNKYELLEKAIEKDNDLEGSTSKNLAGLSNTAKVEIVDIPSLSINLANPKAFEENGGSPGRLLKYTFQRKRKKESLGTADAQTGSEKSTVKQRIEKKI</sequence>
<keyword evidence="1" id="KW-0175">Coiled coil</keyword>
<proteinExistence type="predicted"/>
<dbReference type="EMBL" id="SDMP01000020">
    <property type="protein sequence ID" value="RYQ85783.1"/>
    <property type="molecule type" value="Genomic_DNA"/>
</dbReference>
<dbReference type="Gramene" id="arahy.Tifrunner.gnm2.ann2.Ah20g420700.1">
    <property type="protein sequence ID" value="arahy.Tifrunner.gnm2.ann2.Ah20g420700.1-CDS"/>
    <property type="gene ID" value="arahy.Tifrunner.gnm2.ann2.Ah20g420700"/>
</dbReference>
<dbReference type="Proteomes" id="UP000289738">
    <property type="component" value="Chromosome B10"/>
</dbReference>
<name>A0A444X8A7_ARAHY</name>
<feature type="compositionally biased region" description="Polar residues" evidence="2">
    <location>
        <begin position="188"/>
        <end position="203"/>
    </location>
</feature>
<feature type="coiled-coil region" evidence="1">
    <location>
        <begin position="116"/>
        <end position="166"/>
    </location>
</feature>
<dbReference type="PANTHER" id="PTHR34778">
    <property type="entry name" value="OS02G0580700 PROTEIN"/>
    <property type="match status" value="1"/>
</dbReference>
<dbReference type="OrthoDB" id="657513at2759"/>
<keyword evidence="4" id="KW-1185">Reference proteome</keyword>
<feature type="region of interest" description="Disordered" evidence="2">
    <location>
        <begin position="489"/>
        <end position="520"/>
    </location>
</feature>
<gene>
    <name evidence="3" type="ORF">Ahy_B10g105389</name>
</gene>
<dbReference type="STRING" id="3818.A0A444X8A7"/>
<dbReference type="SMR" id="A0A444X8A7"/>
<evidence type="ECO:0000256" key="2">
    <source>
        <dbReference type="SAM" id="MobiDB-lite"/>
    </source>
</evidence>
<evidence type="ECO:0000313" key="3">
    <source>
        <dbReference type="EMBL" id="RYQ85783.1"/>
    </source>
</evidence>
<reference evidence="3 4" key="1">
    <citation type="submission" date="2019-01" db="EMBL/GenBank/DDBJ databases">
        <title>Sequencing of cultivated peanut Arachis hypogaea provides insights into genome evolution and oil improvement.</title>
        <authorList>
            <person name="Chen X."/>
        </authorList>
    </citation>
    <scope>NUCLEOTIDE SEQUENCE [LARGE SCALE GENOMIC DNA]</scope>
    <source>
        <strain evidence="4">cv. Fuhuasheng</strain>
        <tissue evidence="3">Leaves</tissue>
    </source>
</reference>
<evidence type="ECO:0000313" key="4">
    <source>
        <dbReference type="Proteomes" id="UP000289738"/>
    </source>
</evidence>
<dbReference type="PANTHER" id="PTHR34778:SF6">
    <property type="entry name" value="SHUGOSHIN C-TERMINAL DOMAIN-CONTAINING PROTEIN"/>
    <property type="match status" value="1"/>
</dbReference>
<feature type="compositionally biased region" description="Basic and acidic residues" evidence="2">
    <location>
        <begin position="510"/>
        <end position="520"/>
    </location>
</feature>
<comment type="caution">
    <text evidence="3">The sequence shown here is derived from an EMBL/GenBank/DDBJ whole genome shotgun (WGS) entry which is preliminary data.</text>
</comment>
<accession>A0A444X8A7</accession>
<dbReference type="AlphaFoldDB" id="A0A444X8A7"/>
<evidence type="ECO:0000256" key="1">
    <source>
        <dbReference type="SAM" id="Coils"/>
    </source>
</evidence>
<feature type="region of interest" description="Disordered" evidence="2">
    <location>
        <begin position="180"/>
        <end position="203"/>
    </location>
</feature>
<protein>
    <submittedName>
        <fullName evidence="3">Uncharacterized protein</fullName>
    </submittedName>
</protein>